<keyword evidence="1" id="KW-1133">Transmembrane helix</keyword>
<dbReference type="InterPro" id="IPR001173">
    <property type="entry name" value="Glyco_trans_2-like"/>
</dbReference>
<dbReference type="InterPro" id="IPR058718">
    <property type="entry name" value="Agl6_TM_C"/>
</dbReference>
<feature type="domain" description="Glycosyltransferase 2-like" evidence="2">
    <location>
        <begin position="22"/>
        <end position="186"/>
    </location>
</feature>
<evidence type="ECO:0000259" key="2">
    <source>
        <dbReference type="Pfam" id="PF00535"/>
    </source>
</evidence>
<evidence type="ECO:0000256" key="1">
    <source>
        <dbReference type="SAM" id="Phobius"/>
    </source>
</evidence>
<dbReference type="EMBL" id="JACIDX010000004">
    <property type="protein sequence ID" value="MBB3954404.1"/>
    <property type="molecule type" value="Genomic_DNA"/>
</dbReference>
<organism evidence="4 5">
    <name type="scientific">Novosphingobium sediminicola</name>
    <dbReference type="NCBI Taxonomy" id="563162"/>
    <lineage>
        <taxon>Bacteria</taxon>
        <taxon>Pseudomonadati</taxon>
        <taxon>Pseudomonadota</taxon>
        <taxon>Alphaproteobacteria</taxon>
        <taxon>Sphingomonadales</taxon>
        <taxon>Sphingomonadaceae</taxon>
        <taxon>Novosphingobium</taxon>
    </lineage>
</organism>
<reference evidence="4 5" key="1">
    <citation type="submission" date="2020-08" db="EMBL/GenBank/DDBJ databases">
        <title>Genomic Encyclopedia of Type Strains, Phase IV (KMG-IV): sequencing the most valuable type-strain genomes for metagenomic binning, comparative biology and taxonomic classification.</title>
        <authorList>
            <person name="Goeker M."/>
        </authorList>
    </citation>
    <scope>NUCLEOTIDE SEQUENCE [LARGE SCALE GENOMIC DNA]</scope>
    <source>
        <strain evidence="4 5">DSM 27057</strain>
    </source>
</reference>
<gene>
    <name evidence="4" type="ORF">GGR38_001331</name>
</gene>
<dbReference type="AlphaFoldDB" id="A0A7W6CD78"/>
<dbReference type="PANTHER" id="PTHR48090">
    <property type="entry name" value="UNDECAPRENYL-PHOSPHATE 4-DEOXY-4-FORMAMIDO-L-ARABINOSE TRANSFERASE-RELATED"/>
    <property type="match status" value="1"/>
</dbReference>
<dbReference type="Pfam" id="PF26629">
    <property type="entry name" value="GT2_TM_C"/>
    <property type="match status" value="1"/>
</dbReference>
<feature type="transmembrane region" description="Helical" evidence="1">
    <location>
        <begin position="334"/>
        <end position="359"/>
    </location>
</feature>
<accession>A0A7W6CD78</accession>
<dbReference type="PANTHER" id="PTHR48090:SF7">
    <property type="entry name" value="RFBJ PROTEIN"/>
    <property type="match status" value="1"/>
</dbReference>
<keyword evidence="1" id="KW-0472">Membrane</keyword>
<evidence type="ECO:0000313" key="5">
    <source>
        <dbReference type="Proteomes" id="UP000548867"/>
    </source>
</evidence>
<dbReference type="RefSeq" id="WP_183623868.1">
    <property type="nucleotide sequence ID" value="NZ_JACIDX010000004.1"/>
</dbReference>
<dbReference type="Proteomes" id="UP000548867">
    <property type="component" value="Unassembled WGS sequence"/>
</dbReference>
<keyword evidence="5" id="KW-1185">Reference proteome</keyword>
<keyword evidence="1" id="KW-0812">Transmembrane</keyword>
<feature type="transmembrane region" description="Helical" evidence="1">
    <location>
        <begin position="371"/>
        <end position="396"/>
    </location>
</feature>
<dbReference type="Gene3D" id="3.90.550.10">
    <property type="entry name" value="Spore Coat Polysaccharide Biosynthesis Protein SpsA, Chain A"/>
    <property type="match status" value="1"/>
</dbReference>
<comment type="caution">
    <text evidence="4">The sequence shown here is derived from an EMBL/GenBank/DDBJ whole genome shotgun (WGS) entry which is preliminary data.</text>
</comment>
<protein>
    <submittedName>
        <fullName evidence="4">Uncharacterized membrane protein (DUF485 family)</fullName>
    </submittedName>
</protein>
<dbReference type="CDD" id="cd04179">
    <property type="entry name" value="DPM_DPG-synthase_like"/>
    <property type="match status" value="1"/>
</dbReference>
<feature type="domain" description="Low-salt glycan biosynthesis hexosyltransferase Agl6 C-terminal transmembrane region" evidence="3">
    <location>
        <begin position="308"/>
        <end position="396"/>
    </location>
</feature>
<dbReference type="InterPro" id="IPR029044">
    <property type="entry name" value="Nucleotide-diphossugar_trans"/>
</dbReference>
<dbReference type="InterPro" id="IPR050256">
    <property type="entry name" value="Glycosyltransferase_2"/>
</dbReference>
<name>A0A7W6CD78_9SPHN</name>
<feature type="transmembrane region" description="Helical" evidence="1">
    <location>
        <begin position="242"/>
        <end position="270"/>
    </location>
</feature>
<dbReference type="Pfam" id="PF00535">
    <property type="entry name" value="Glycos_transf_2"/>
    <property type="match status" value="1"/>
</dbReference>
<dbReference type="SUPFAM" id="SSF53448">
    <property type="entry name" value="Nucleotide-diphospho-sugar transferases"/>
    <property type="match status" value="1"/>
</dbReference>
<feature type="transmembrane region" description="Helical" evidence="1">
    <location>
        <begin position="290"/>
        <end position="313"/>
    </location>
</feature>
<evidence type="ECO:0000313" key="4">
    <source>
        <dbReference type="EMBL" id="MBB3954404.1"/>
    </source>
</evidence>
<evidence type="ECO:0000259" key="3">
    <source>
        <dbReference type="Pfam" id="PF26629"/>
    </source>
</evidence>
<sequence>MNEQAGGPVAGAPVTDRGVDVSIIMPCLNEIQSLPHCIANAKEAAHRIEVAYGLRSEIVIADNGSTDGSQAYATAQGARVVAVPRRGYGAALIGGCEGGHGRFLLMGDADGSYDFNDGVAMIGQLVDGADLCMGSRFAGGIAKGAMPWKNRYIGNPVLTGILNLFYRSGIDDAHCGIRAITKRAFMECALSSTGMEFASEMVIKASLRGLHIEQVPAKLQPDLRDRAPHLRPWRDGWRHLRYLLMLSPTCVFGVPALIAMLAAVAILAVAMGFDMGWLAGNPVVGAGWTIMAGFLLTVGHFAAIMAMATHFYGVRTGYRDLNSWFDRFSPILTLEHALVLGLGLMVFSGAALAVIGINWRAGGYLPLPSVLPLVVAAAAGAIGVQTALGGFLLAIIAGHDAAFVPGEEDL</sequence>
<proteinExistence type="predicted"/>